<evidence type="ECO:0000313" key="6">
    <source>
        <dbReference type="Proteomes" id="UP000000263"/>
    </source>
</evidence>
<name>A7NF36_ROSCS</name>
<dbReference type="HOGENOM" id="CLU_037162_7_0_0"/>
<evidence type="ECO:0000256" key="2">
    <source>
        <dbReference type="ARBA" id="ARBA00022801"/>
    </source>
</evidence>
<gene>
    <name evidence="5" type="ordered locus">Rcas_0219</name>
</gene>
<keyword evidence="6" id="KW-1185">Reference proteome</keyword>
<dbReference type="InterPro" id="IPR000086">
    <property type="entry name" value="NUDIX_hydrolase_dom"/>
</dbReference>
<keyword evidence="2 3" id="KW-0378">Hydrolase</keyword>
<dbReference type="AlphaFoldDB" id="A7NF36"/>
<dbReference type="InterPro" id="IPR020476">
    <property type="entry name" value="Nudix_hydrolase"/>
</dbReference>
<dbReference type="STRING" id="383372.Rcas_0219"/>
<organism evidence="5 6">
    <name type="scientific">Roseiflexus castenholzii (strain DSM 13941 / HLO8)</name>
    <dbReference type="NCBI Taxonomy" id="383372"/>
    <lineage>
        <taxon>Bacteria</taxon>
        <taxon>Bacillati</taxon>
        <taxon>Chloroflexota</taxon>
        <taxon>Chloroflexia</taxon>
        <taxon>Chloroflexales</taxon>
        <taxon>Roseiflexineae</taxon>
        <taxon>Roseiflexaceae</taxon>
        <taxon>Roseiflexus</taxon>
    </lineage>
</organism>
<dbReference type="GO" id="GO:0016787">
    <property type="term" value="F:hydrolase activity"/>
    <property type="evidence" value="ECO:0007669"/>
    <property type="project" value="UniProtKB-KW"/>
</dbReference>
<reference evidence="5 6" key="1">
    <citation type="submission" date="2007-08" db="EMBL/GenBank/DDBJ databases">
        <title>Complete sequence of Roseiflexus castenholzii DSM 13941.</title>
        <authorList>
            <consortium name="US DOE Joint Genome Institute"/>
            <person name="Copeland A."/>
            <person name="Lucas S."/>
            <person name="Lapidus A."/>
            <person name="Barry K."/>
            <person name="Glavina del Rio T."/>
            <person name="Dalin E."/>
            <person name="Tice H."/>
            <person name="Pitluck S."/>
            <person name="Thompson L.S."/>
            <person name="Brettin T."/>
            <person name="Bruce D."/>
            <person name="Detter J.C."/>
            <person name="Han C."/>
            <person name="Tapia R."/>
            <person name="Schmutz J."/>
            <person name="Larimer F."/>
            <person name="Land M."/>
            <person name="Hauser L."/>
            <person name="Kyrpides N."/>
            <person name="Mikhailova N."/>
            <person name="Bryant D.A."/>
            <person name="Hanada S."/>
            <person name="Tsukatani Y."/>
            <person name="Richardson P."/>
        </authorList>
    </citation>
    <scope>NUCLEOTIDE SEQUENCE [LARGE SCALE GENOMIC DNA]</scope>
    <source>
        <strain evidence="6">DSM 13941 / HLO8</strain>
    </source>
</reference>
<dbReference type="InterPro" id="IPR015797">
    <property type="entry name" value="NUDIX_hydrolase-like_dom_sf"/>
</dbReference>
<comment type="cofactor">
    <cofactor evidence="1">
        <name>Mg(2+)</name>
        <dbReference type="ChEBI" id="CHEBI:18420"/>
    </cofactor>
</comment>
<dbReference type="PANTHER" id="PTHR43046:SF2">
    <property type="entry name" value="8-OXO-DGTP DIPHOSPHATASE-RELATED"/>
    <property type="match status" value="1"/>
</dbReference>
<evidence type="ECO:0000313" key="5">
    <source>
        <dbReference type="EMBL" id="ABU56352.1"/>
    </source>
</evidence>
<comment type="similarity">
    <text evidence="3">Belongs to the Nudix hydrolase family.</text>
</comment>
<dbReference type="EMBL" id="CP000804">
    <property type="protein sequence ID" value="ABU56352.1"/>
    <property type="molecule type" value="Genomic_DNA"/>
</dbReference>
<protein>
    <submittedName>
        <fullName evidence="5">NUDIX hydrolase</fullName>
    </submittedName>
</protein>
<dbReference type="SUPFAM" id="SSF55811">
    <property type="entry name" value="Nudix"/>
    <property type="match status" value="1"/>
</dbReference>
<proteinExistence type="inferred from homology"/>
<dbReference type="PROSITE" id="PS00893">
    <property type="entry name" value="NUDIX_BOX"/>
    <property type="match status" value="1"/>
</dbReference>
<evidence type="ECO:0000259" key="4">
    <source>
        <dbReference type="PROSITE" id="PS51462"/>
    </source>
</evidence>
<dbReference type="PROSITE" id="PS51462">
    <property type="entry name" value="NUDIX"/>
    <property type="match status" value="1"/>
</dbReference>
<feature type="domain" description="Nudix hydrolase" evidence="4">
    <location>
        <begin position="20"/>
        <end position="151"/>
    </location>
</feature>
<dbReference type="eggNOG" id="COG1051">
    <property type="taxonomic scope" value="Bacteria"/>
</dbReference>
<dbReference type="Gene3D" id="3.90.79.10">
    <property type="entry name" value="Nucleoside Triphosphate Pyrophosphohydrolase"/>
    <property type="match status" value="1"/>
</dbReference>
<dbReference type="InterPro" id="IPR020084">
    <property type="entry name" value="NUDIX_hydrolase_CS"/>
</dbReference>
<dbReference type="PRINTS" id="PR00502">
    <property type="entry name" value="NUDIXFAMILY"/>
</dbReference>
<dbReference type="Proteomes" id="UP000000263">
    <property type="component" value="Chromosome"/>
</dbReference>
<dbReference type="KEGG" id="rca:Rcas_0219"/>
<evidence type="ECO:0000256" key="3">
    <source>
        <dbReference type="RuleBase" id="RU003476"/>
    </source>
</evidence>
<dbReference type="Pfam" id="PF00293">
    <property type="entry name" value="NUDIX"/>
    <property type="match status" value="1"/>
</dbReference>
<evidence type="ECO:0000256" key="1">
    <source>
        <dbReference type="ARBA" id="ARBA00001946"/>
    </source>
</evidence>
<sequence>MPMTINYTAWLRSYVGHQRLLQLAASAFIRNDRGHVLLGQRSDVMLWAPPSGVVQLGETPARTLVREVLEETGLHVVVERLIGLYTGREFEWTYPNGDQAQIVSAFFACRVTGGMLQPDHTEFVSLAYYPPDRLPPLMPRYVRMVRDAFAGRAEAAFD</sequence>
<dbReference type="PANTHER" id="PTHR43046">
    <property type="entry name" value="GDP-MANNOSE MANNOSYL HYDROLASE"/>
    <property type="match status" value="1"/>
</dbReference>
<accession>A7NF36</accession>